<evidence type="ECO:0000313" key="5">
    <source>
        <dbReference type="Proteomes" id="UP000182373"/>
    </source>
</evidence>
<organism evidence="4 5">
    <name type="scientific">Granulibacter bethesdensis</name>
    <dbReference type="NCBI Taxonomy" id="364410"/>
    <lineage>
        <taxon>Bacteria</taxon>
        <taxon>Pseudomonadati</taxon>
        <taxon>Pseudomonadota</taxon>
        <taxon>Alphaproteobacteria</taxon>
        <taxon>Acetobacterales</taxon>
        <taxon>Acetobacteraceae</taxon>
        <taxon>Granulibacter</taxon>
    </lineage>
</organism>
<reference evidence="5" key="1">
    <citation type="submission" date="2016-11" db="EMBL/GenBank/DDBJ databases">
        <title>Comparative genomic and phenotypic analysis of Granulibacter bethesdensis clinical isolates from patients with chronic granulomatous disease.</title>
        <authorList>
            <person name="Zarember K.A."/>
            <person name="Porcella S.F."/>
            <person name="Chu J."/>
            <person name="Ding L."/>
            <person name="Dahlstrom E."/>
            <person name="Barbian K."/>
            <person name="Martens C."/>
            <person name="Sykora L."/>
            <person name="Kramer S."/>
            <person name="Pettinato A.M."/>
            <person name="Hong H."/>
            <person name="Wald G."/>
            <person name="Berg L.J."/>
            <person name="Rogge L.S."/>
            <person name="Greenberg D.E."/>
            <person name="Falcone E.L."/>
            <person name="Neves J.F."/>
            <person name="Simoes M.J."/>
            <person name="Casal M."/>
            <person name="Rodriguez-Lopez F.C."/>
            <person name="Zelazny A."/>
            <person name="Gallin J.I."/>
            <person name="Holland S.M."/>
        </authorList>
    </citation>
    <scope>NUCLEOTIDE SEQUENCE [LARGE SCALE GENOMIC DNA]</scope>
    <source>
        <strain evidence="5">NIH9.1</strain>
    </source>
</reference>
<dbReference type="Pfam" id="PF01370">
    <property type="entry name" value="Epimerase"/>
    <property type="match status" value="1"/>
</dbReference>
<gene>
    <name evidence="4" type="ORF">GbCGDNIH9_1138</name>
</gene>
<comment type="similarity">
    <text evidence="2">Belongs to the NAD(P)-dependent epimerase/dehydratase family.</text>
</comment>
<dbReference type="PANTHER" id="PTHR43000">
    <property type="entry name" value="DTDP-D-GLUCOSE 4,6-DEHYDRATASE-RELATED"/>
    <property type="match status" value="1"/>
</dbReference>
<proteinExistence type="inferred from homology"/>
<protein>
    <submittedName>
        <fullName evidence="4">NAD dependent epimerase/dehydratase family</fullName>
    </submittedName>
</protein>
<dbReference type="InterPro" id="IPR036291">
    <property type="entry name" value="NAD(P)-bd_dom_sf"/>
</dbReference>
<dbReference type="Proteomes" id="UP000182373">
    <property type="component" value="Chromosome"/>
</dbReference>
<dbReference type="EMBL" id="CP018191">
    <property type="protein sequence ID" value="APH54420.1"/>
    <property type="molecule type" value="Genomic_DNA"/>
</dbReference>
<sequence>MLSLFHHYDSCFCGKKILVTGGAGFLGSSLCAALAGQGGEVTVLDSFLPGSGANMANLSSLDITLVRASLEEADLHTLCEGTDFIFNLAGQTGHLAAQLDPFADLAINAMAQLRLIAAVRDVAPEAVIVHASTRQCYGRTGGAAVDESHVSAPQDFNGVSKLAGEQYWMAESRVHGRKVTVLRLTNCYGPRLRLQDGRQTFLGTWLRHALLSQPFEVWGGQQVRDFTYVDDVTAAFMAAATTPECFGRLFNIGGYESASLLTLADLLVKVAPFPVRYTIKELPEERARIDIGAYCADDRAFREATGWKPGISLADGLRQSLEWYQPRMQDYV</sequence>
<feature type="domain" description="NAD-dependent epimerase/dehydratase" evidence="3">
    <location>
        <begin position="17"/>
        <end position="253"/>
    </location>
</feature>
<dbReference type="InterPro" id="IPR001509">
    <property type="entry name" value="Epimerase_deHydtase"/>
</dbReference>
<comment type="pathway">
    <text evidence="1">Bacterial outer membrane biogenesis; LPS O-antigen biosynthesis.</text>
</comment>
<dbReference type="Gene3D" id="3.40.50.720">
    <property type="entry name" value="NAD(P)-binding Rossmann-like Domain"/>
    <property type="match status" value="1"/>
</dbReference>
<evidence type="ECO:0000313" key="4">
    <source>
        <dbReference type="EMBL" id="APH54420.1"/>
    </source>
</evidence>
<evidence type="ECO:0000256" key="1">
    <source>
        <dbReference type="ARBA" id="ARBA00005125"/>
    </source>
</evidence>
<evidence type="ECO:0000256" key="2">
    <source>
        <dbReference type="ARBA" id="ARBA00007637"/>
    </source>
</evidence>
<dbReference type="PRINTS" id="PR01713">
    <property type="entry name" value="NUCEPIMERASE"/>
</dbReference>
<evidence type="ECO:0000259" key="3">
    <source>
        <dbReference type="Pfam" id="PF01370"/>
    </source>
</evidence>
<dbReference type="SUPFAM" id="SSF51735">
    <property type="entry name" value="NAD(P)-binding Rossmann-fold domains"/>
    <property type="match status" value="1"/>
</dbReference>
<name>A0AAC9KE47_9PROT</name>
<accession>A0AAC9KE47</accession>
<dbReference type="AlphaFoldDB" id="A0AAC9KE47"/>
<dbReference type="RefSeq" id="WP_072572457.1">
    <property type="nucleotide sequence ID" value="NZ_CP018191.1"/>
</dbReference>